<feature type="compositionally biased region" description="Basic and acidic residues" evidence="2">
    <location>
        <begin position="424"/>
        <end position="453"/>
    </location>
</feature>
<gene>
    <name evidence="4" type="ORF">SNE40_003533</name>
</gene>
<feature type="compositionally biased region" description="Polar residues" evidence="2">
    <location>
        <begin position="618"/>
        <end position="636"/>
    </location>
</feature>
<feature type="region of interest" description="Disordered" evidence="2">
    <location>
        <begin position="723"/>
        <end position="748"/>
    </location>
</feature>
<feature type="compositionally biased region" description="Polar residues" evidence="2">
    <location>
        <begin position="385"/>
        <end position="400"/>
    </location>
</feature>
<feature type="region of interest" description="Disordered" evidence="2">
    <location>
        <begin position="618"/>
        <end position="697"/>
    </location>
</feature>
<dbReference type="InterPro" id="IPR009604">
    <property type="entry name" value="LsmAD_domain"/>
</dbReference>
<dbReference type="PANTHER" id="PTHR12854">
    <property type="entry name" value="ATAXIN 2-RELATED"/>
    <property type="match status" value="1"/>
</dbReference>
<dbReference type="EMBL" id="JAZGQO010000002">
    <property type="protein sequence ID" value="KAK6191972.1"/>
    <property type="molecule type" value="Genomic_DNA"/>
</dbReference>
<dbReference type="GO" id="GO:0034063">
    <property type="term" value="P:stress granule assembly"/>
    <property type="evidence" value="ECO:0007669"/>
    <property type="project" value="TreeGrafter"/>
</dbReference>
<feature type="compositionally biased region" description="Polar residues" evidence="2">
    <location>
        <begin position="1"/>
        <end position="32"/>
    </location>
</feature>
<dbReference type="InterPro" id="IPR009818">
    <property type="entry name" value="PAM2_motif"/>
</dbReference>
<feature type="domain" description="Sm" evidence="3">
    <location>
        <begin position="49"/>
        <end position="133"/>
    </location>
</feature>
<feature type="region of interest" description="Disordered" evidence="2">
    <location>
        <begin position="259"/>
        <end position="524"/>
    </location>
</feature>
<feature type="compositionally biased region" description="Polar residues" evidence="2">
    <location>
        <begin position="653"/>
        <end position="679"/>
    </location>
</feature>
<feature type="compositionally biased region" description="Polar residues" evidence="2">
    <location>
        <begin position="350"/>
        <end position="359"/>
    </location>
</feature>
<dbReference type="AlphaFoldDB" id="A0AAN8Q8Q3"/>
<sequence length="848" mass="93381">MSTIVNTQNSRRTTSKGRQPATNVRNPTNIKRSSLDKTAVPEGVYGDARFTHVVYTLVGMNVQVQVKNGTVYEGIFKTISPQMDIVLELAHKVEETGNNCQNAVPSCPTRDMIIDKLIFKKDDVMTVTCLGVDLDYAVKDTFTDSAITRGNNGQAFDMELQPWDGEDGDDLGLEEGDSANGWDPNEMFKTNQEQFCVKSSYDENLHQYTTVLNKEDTKEFRKREEEAKRIARDIEKSDDYRRHIDLENGDDEEALFSAVHRGGSQSGDKKYVPPQKRNVRGRGNNGVDNYSSHNKNRQPVQQPQHQPMPPSIPQQQSIPPQQQSVPPQQQQPIPPQQQQQPSPLQAETPHVQSPVSTGVPSFKDDSIHKINGDEESTAHGIPIAKTSQSQNEVSSQNTTVPVLENIENKRLRNPSTSPSNKAVKLTDLKEFQSAFKLEDKKGSERKEESESKHVVNKTDNNNDNKVDSKIDSGDKDMDSDQSDKDATKKSTLNPLAKEFKPNPPAPSRVHPAQTPTPPRPQTQSPVVTPIMPIHYSYAIVPQPSQATRPYQPKKAVVSAYPQDFRTAAQHATGQPLLAGTIPPQQYHIPYMMTSQMLQQQPHNYPVMGQHTRMMNPAMAQSSHSGGMDPNQGNSQAVYMPQGGPHSIPAHMSQPPSQQTHVAHTGGNHQTQGVQMTQVSGHHPAPSPVQHVQGGQGPLPGQVPPQAGTPQPMYPSQISIPGHPGLHGSHNPTSPQTIHPASNPYTYSSHPPQFTFSQGQPTSVSHSLPSQMQSQHVPGHLPVVMMPPPSNQHQFQMTGPTPLPGQGHLMHHGVAGQAPTHQQVHAIPRASYVIPTKSMKIKRDTKMCG</sequence>
<dbReference type="GO" id="GO:0010494">
    <property type="term" value="C:cytoplasmic stress granule"/>
    <property type="evidence" value="ECO:0007669"/>
    <property type="project" value="TreeGrafter"/>
</dbReference>
<dbReference type="Gene3D" id="2.30.30.100">
    <property type="match status" value="1"/>
</dbReference>
<dbReference type="InterPro" id="IPR025852">
    <property type="entry name" value="SM_dom_ATX"/>
</dbReference>
<evidence type="ECO:0000259" key="3">
    <source>
        <dbReference type="PROSITE" id="PS52002"/>
    </source>
</evidence>
<dbReference type="PROSITE" id="PS52002">
    <property type="entry name" value="SM"/>
    <property type="match status" value="1"/>
</dbReference>
<feature type="compositionally biased region" description="Polar residues" evidence="2">
    <location>
        <begin position="729"/>
        <end position="748"/>
    </location>
</feature>
<feature type="compositionally biased region" description="Basic and acidic residues" evidence="2">
    <location>
        <begin position="460"/>
        <end position="488"/>
    </location>
</feature>
<dbReference type="SMART" id="SM01272">
    <property type="entry name" value="LsmAD"/>
    <property type="match status" value="1"/>
</dbReference>
<reference evidence="4 5" key="1">
    <citation type="submission" date="2024-01" db="EMBL/GenBank/DDBJ databases">
        <title>The genome of the rayed Mediterranean limpet Patella caerulea (Linnaeus, 1758).</title>
        <authorList>
            <person name="Anh-Thu Weber A."/>
            <person name="Halstead-Nussloch G."/>
        </authorList>
    </citation>
    <scope>NUCLEOTIDE SEQUENCE [LARGE SCALE GENOMIC DNA]</scope>
    <source>
        <strain evidence="4">AATW-2023a</strain>
        <tissue evidence="4">Whole specimen</tissue>
    </source>
</reference>
<feature type="compositionally biased region" description="Basic and acidic residues" evidence="2">
    <location>
        <begin position="362"/>
        <end position="372"/>
    </location>
</feature>
<organism evidence="4 5">
    <name type="scientific">Patella caerulea</name>
    <name type="common">Rayed Mediterranean limpet</name>
    <dbReference type="NCBI Taxonomy" id="87958"/>
    <lineage>
        <taxon>Eukaryota</taxon>
        <taxon>Metazoa</taxon>
        <taxon>Spiralia</taxon>
        <taxon>Lophotrochozoa</taxon>
        <taxon>Mollusca</taxon>
        <taxon>Gastropoda</taxon>
        <taxon>Patellogastropoda</taxon>
        <taxon>Patelloidea</taxon>
        <taxon>Patellidae</taxon>
        <taxon>Patella</taxon>
    </lineage>
</organism>
<evidence type="ECO:0000313" key="4">
    <source>
        <dbReference type="EMBL" id="KAK6191972.1"/>
    </source>
</evidence>
<evidence type="ECO:0000256" key="2">
    <source>
        <dbReference type="SAM" id="MobiDB-lite"/>
    </source>
</evidence>
<protein>
    <recommendedName>
        <fullName evidence="3">Sm domain-containing protein</fullName>
    </recommendedName>
</protein>
<evidence type="ECO:0000313" key="5">
    <source>
        <dbReference type="Proteomes" id="UP001347796"/>
    </source>
</evidence>
<dbReference type="Pfam" id="PF06741">
    <property type="entry name" value="LsmAD"/>
    <property type="match status" value="1"/>
</dbReference>
<name>A0AAN8Q8Q3_PATCE</name>
<feature type="compositionally biased region" description="Low complexity" evidence="2">
    <location>
        <begin position="313"/>
        <end position="343"/>
    </location>
</feature>
<accession>A0AAN8Q8Q3</accession>
<evidence type="ECO:0000256" key="1">
    <source>
        <dbReference type="ARBA" id="ARBA00007503"/>
    </source>
</evidence>
<dbReference type="Proteomes" id="UP001347796">
    <property type="component" value="Unassembled WGS sequence"/>
</dbReference>
<feature type="region of interest" description="Disordered" evidence="2">
    <location>
        <begin position="1"/>
        <end position="35"/>
    </location>
</feature>
<dbReference type="Pfam" id="PF14438">
    <property type="entry name" value="SM-ATX"/>
    <property type="match status" value="1"/>
</dbReference>
<comment type="caution">
    <text evidence="4">The sequence shown here is derived from an EMBL/GenBank/DDBJ whole genome shotgun (WGS) entry which is preliminary data.</text>
</comment>
<dbReference type="Pfam" id="PF07145">
    <property type="entry name" value="PAM2"/>
    <property type="match status" value="1"/>
</dbReference>
<dbReference type="GO" id="GO:0003729">
    <property type="term" value="F:mRNA binding"/>
    <property type="evidence" value="ECO:0007669"/>
    <property type="project" value="TreeGrafter"/>
</dbReference>
<dbReference type="InterPro" id="IPR047575">
    <property type="entry name" value="Sm"/>
</dbReference>
<dbReference type="CDD" id="cd00600">
    <property type="entry name" value="Sm_like"/>
    <property type="match status" value="1"/>
</dbReference>
<dbReference type="PANTHER" id="PTHR12854:SF7">
    <property type="entry name" value="ATAXIN-2 HOMOLOG"/>
    <property type="match status" value="1"/>
</dbReference>
<keyword evidence="5" id="KW-1185">Reference proteome</keyword>
<comment type="similarity">
    <text evidence="1">Belongs to the ataxin-2 family.</text>
</comment>
<dbReference type="InterPro" id="IPR045117">
    <property type="entry name" value="ATXN2-like"/>
</dbReference>
<proteinExistence type="inferred from homology"/>